<dbReference type="RefSeq" id="XP_053018928.1">
    <property type="nucleotide sequence ID" value="XM_053167741.1"/>
</dbReference>
<proteinExistence type="predicted"/>
<evidence type="ECO:0000313" key="2">
    <source>
        <dbReference type="EMBL" id="WAQ83373.1"/>
    </source>
</evidence>
<reference evidence="2" key="1">
    <citation type="submission" date="2022-10" db="EMBL/GenBank/DDBJ databases">
        <title>Puccinia triticina Genome sequencing and assembly.</title>
        <authorList>
            <person name="Li C."/>
        </authorList>
    </citation>
    <scope>NUCLEOTIDE SEQUENCE</scope>
    <source>
        <strain evidence="2">Pt15</strain>
    </source>
</reference>
<keyword evidence="3" id="KW-1185">Reference proteome</keyword>
<feature type="region of interest" description="Disordered" evidence="1">
    <location>
        <begin position="507"/>
        <end position="604"/>
    </location>
</feature>
<dbReference type="EMBL" id="CP110423">
    <property type="protein sequence ID" value="WAQ83373.1"/>
    <property type="molecule type" value="Genomic_DNA"/>
</dbReference>
<evidence type="ECO:0000256" key="1">
    <source>
        <dbReference type="SAM" id="MobiDB-lite"/>
    </source>
</evidence>
<accession>A0ABY7CEM2</accession>
<name>A0ABY7CEM2_9BASI</name>
<evidence type="ECO:0000313" key="3">
    <source>
        <dbReference type="Proteomes" id="UP001164743"/>
    </source>
</evidence>
<dbReference type="Proteomes" id="UP001164743">
    <property type="component" value="Chromosome 3A"/>
</dbReference>
<dbReference type="GeneID" id="77808636"/>
<organism evidence="2 3">
    <name type="scientific">Puccinia triticina</name>
    <dbReference type="NCBI Taxonomy" id="208348"/>
    <lineage>
        <taxon>Eukaryota</taxon>
        <taxon>Fungi</taxon>
        <taxon>Dikarya</taxon>
        <taxon>Basidiomycota</taxon>
        <taxon>Pucciniomycotina</taxon>
        <taxon>Pucciniomycetes</taxon>
        <taxon>Pucciniales</taxon>
        <taxon>Pucciniaceae</taxon>
        <taxon>Puccinia</taxon>
    </lineage>
</organism>
<feature type="compositionally biased region" description="Basic and acidic residues" evidence="1">
    <location>
        <begin position="575"/>
        <end position="587"/>
    </location>
</feature>
<feature type="compositionally biased region" description="Low complexity" evidence="1">
    <location>
        <begin position="522"/>
        <end position="531"/>
    </location>
</feature>
<protein>
    <submittedName>
        <fullName evidence="2">Uncharacterized protein</fullName>
    </submittedName>
</protein>
<feature type="region of interest" description="Disordered" evidence="1">
    <location>
        <begin position="466"/>
        <end position="492"/>
    </location>
</feature>
<sequence>MRRLLSRSIQTSTLPAAIDGPPQLADLEKLRPTRLAKYLPAINPLWYIDQIHTTSKRLGRAFSKQQLLRICQNIQATTPTPTPTTRFNSKSHSKQDLISFILFKHWALTNPIDIPTDHSFHSLLKNFRANHQSHQLSYHELFLLQLDQAKERPTSSLIDRLAQTTHVTINLSLEHLQLTILGQMKDRQRFWTEFERTRRPVYRHEIPLTTHQLATIPLDNRILLSHLAELSNCSLEFLSENHPKKILVAYAFDQHNLAERVSDVLERYAILASEYDHTPTLIDLQPEPDRRSPEAASSSSLGFLPFSHPFQPDWPHHLTFDQKSLSRLSAPSSNPAANTLVDDGGAALDPHLPPAPMIDLHGLLASSFPVLTGPSSADSITLHDWISSSFPTQDGSLECRVYHGHYVRSKDPAGPLLDQASMILLPTHDEQAGTIVKQLRSFWTSNRTTSPPSPTRRFIFLKSPRHPVESGMLAKPPSVGEGDSPPSREPREDQAMPIMYEVVQQEPRTPSLLDDQSATGADQQGVGSSSSDGEEEVRRKRVVILRPRQSTDLMVEVDPRKRPDGQPSAAAGKQQDVRDECRDEGERSWPIADRSSIPQAESSR</sequence>
<gene>
    <name evidence="2" type="ORF">PtA15_3A743</name>
</gene>